<dbReference type="PANTHER" id="PTHR38926">
    <property type="entry name" value="F-BOX DOMAIN CONTAINING PROTEIN, EXPRESSED"/>
    <property type="match status" value="1"/>
</dbReference>
<dbReference type="Proteomes" id="UP000250321">
    <property type="component" value="Unassembled WGS sequence"/>
</dbReference>
<dbReference type="OrthoDB" id="2095648at2759"/>
<organism evidence="2 3">
    <name type="scientific">Prunus yedoensis var. nudiflora</name>
    <dbReference type="NCBI Taxonomy" id="2094558"/>
    <lineage>
        <taxon>Eukaryota</taxon>
        <taxon>Viridiplantae</taxon>
        <taxon>Streptophyta</taxon>
        <taxon>Embryophyta</taxon>
        <taxon>Tracheophyta</taxon>
        <taxon>Spermatophyta</taxon>
        <taxon>Magnoliopsida</taxon>
        <taxon>eudicotyledons</taxon>
        <taxon>Gunneridae</taxon>
        <taxon>Pentapetalae</taxon>
        <taxon>rosids</taxon>
        <taxon>fabids</taxon>
        <taxon>Rosales</taxon>
        <taxon>Rosaceae</taxon>
        <taxon>Amygdaloideae</taxon>
        <taxon>Amygdaleae</taxon>
        <taxon>Prunus</taxon>
    </lineage>
</organism>
<evidence type="ECO:0000313" key="2">
    <source>
        <dbReference type="EMBL" id="PQQ01916.1"/>
    </source>
</evidence>
<dbReference type="PROSITE" id="PS50181">
    <property type="entry name" value="FBOX"/>
    <property type="match status" value="1"/>
</dbReference>
<dbReference type="STRING" id="2094558.A0A314ZIW1"/>
<name>A0A314ZIW1_PRUYE</name>
<dbReference type="InterPro" id="IPR036047">
    <property type="entry name" value="F-box-like_dom_sf"/>
</dbReference>
<sequence length="129" mass="15230">MVSSLVSSITARRIRRWAELADDSRSRNWAELTHDVTASILSRLGTVDILTKAQMVCVTWHNICKDPAMWRTIYMRNFFNYQTYLRYDIKKMCRHAVDRSSGNVVDIIVDDFCTDELLKYITDMYFNFL</sequence>
<gene>
    <name evidence="2" type="ORF">Pyn_11924</name>
</gene>
<dbReference type="CDD" id="cd22164">
    <property type="entry name" value="F-box_AtSKIP19-like"/>
    <property type="match status" value="1"/>
</dbReference>
<dbReference type="SUPFAM" id="SSF81383">
    <property type="entry name" value="F-box domain"/>
    <property type="match status" value="1"/>
</dbReference>
<evidence type="ECO:0000259" key="1">
    <source>
        <dbReference type="PROSITE" id="PS50181"/>
    </source>
</evidence>
<comment type="caution">
    <text evidence="2">The sequence shown here is derived from an EMBL/GenBank/DDBJ whole genome shotgun (WGS) entry which is preliminary data.</text>
</comment>
<protein>
    <submittedName>
        <fullName evidence="2">F-box protein SKIP19-like isoform X1</fullName>
    </submittedName>
</protein>
<feature type="domain" description="F-box" evidence="1">
    <location>
        <begin position="26"/>
        <end position="73"/>
    </location>
</feature>
<dbReference type="EMBL" id="PJQY01001520">
    <property type="protein sequence ID" value="PQQ01916.1"/>
    <property type="molecule type" value="Genomic_DNA"/>
</dbReference>
<dbReference type="InterPro" id="IPR001810">
    <property type="entry name" value="F-box_dom"/>
</dbReference>
<dbReference type="Gene3D" id="1.20.1280.50">
    <property type="match status" value="1"/>
</dbReference>
<dbReference type="PANTHER" id="PTHR38926:SF2">
    <property type="entry name" value="F-BOX_LRR-REPEAT PROTEIN 21-RELATED"/>
    <property type="match status" value="1"/>
</dbReference>
<proteinExistence type="predicted"/>
<dbReference type="AlphaFoldDB" id="A0A314ZIW1"/>
<keyword evidence="3" id="KW-1185">Reference proteome</keyword>
<dbReference type="Pfam" id="PF12937">
    <property type="entry name" value="F-box-like"/>
    <property type="match status" value="1"/>
</dbReference>
<reference evidence="2 3" key="1">
    <citation type="submission" date="2018-02" db="EMBL/GenBank/DDBJ databases">
        <title>Draft genome of wild Prunus yedoensis var. nudiflora.</title>
        <authorList>
            <person name="Baek S."/>
            <person name="Kim J.-H."/>
            <person name="Choi K."/>
            <person name="Kim G.-B."/>
            <person name="Cho A."/>
            <person name="Jang H."/>
            <person name="Shin C.-H."/>
            <person name="Yu H.-J."/>
            <person name="Mun J.-H."/>
        </authorList>
    </citation>
    <scope>NUCLEOTIDE SEQUENCE [LARGE SCALE GENOMIC DNA]</scope>
    <source>
        <strain evidence="3">cv. Jeju island</strain>
        <tissue evidence="2">Leaf</tissue>
    </source>
</reference>
<evidence type="ECO:0000313" key="3">
    <source>
        <dbReference type="Proteomes" id="UP000250321"/>
    </source>
</evidence>
<accession>A0A314ZIW1</accession>